<reference evidence="2 3" key="1">
    <citation type="submission" date="2014-12" db="EMBL/GenBank/DDBJ databases">
        <title>Genome sequencing of Brevundimonas nasdae TPW30.</title>
        <authorList>
            <person name="Tan P.W."/>
            <person name="Chan K.-G."/>
        </authorList>
    </citation>
    <scope>NUCLEOTIDE SEQUENCE [LARGE SCALE GENOMIC DNA]</scope>
    <source>
        <strain evidence="2 3">TPW30</strain>
    </source>
</reference>
<dbReference type="InterPro" id="IPR012338">
    <property type="entry name" value="Beta-lactam/transpept-like"/>
</dbReference>
<dbReference type="InterPro" id="IPR050491">
    <property type="entry name" value="AmpC-like"/>
</dbReference>
<evidence type="ECO:0000313" key="2">
    <source>
        <dbReference type="EMBL" id="KIC59223.1"/>
    </source>
</evidence>
<comment type="caution">
    <text evidence="2">The sequence shown here is derived from an EMBL/GenBank/DDBJ whole genome shotgun (WGS) entry which is preliminary data.</text>
</comment>
<dbReference type="Proteomes" id="UP000031166">
    <property type="component" value="Unassembled WGS sequence"/>
</dbReference>
<organism evidence="2 3">
    <name type="scientific">Brevundimonas nasdae</name>
    <dbReference type="NCBI Taxonomy" id="172043"/>
    <lineage>
        <taxon>Bacteria</taxon>
        <taxon>Pseudomonadati</taxon>
        <taxon>Pseudomonadota</taxon>
        <taxon>Alphaproteobacteria</taxon>
        <taxon>Caulobacterales</taxon>
        <taxon>Caulobacteraceae</taxon>
        <taxon>Brevundimonas</taxon>
    </lineage>
</organism>
<feature type="domain" description="Beta-lactamase-related" evidence="1">
    <location>
        <begin position="77"/>
        <end position="388"/>
    </location>
</feature>
<evidence type="ECO:0000259" key="1">
    <source>
        <dbReference type="Pfam" id="PF00144"/>
    </source>
</evidence>
<dbReference type="SUPFAM" id="SSF56601">
    <property type="entry name" value="beta-lactamase/transpeptidase-like"/>
    <property type="match status" value="1"/>
</dbReference>
<dbReference type="PANTHER" id="PTHR46825">
    <property type="entry name" value="D-ALANYL-D-ALANINE-CARBOXYPEPTIDASE/ENDOPEPTIDASE AMPH"/>
    <property type="match status" value="1"/>
</dbReference>
<dbReference type="InterPro" id="IPR001466">
    <property type="entry name" value="Beta-lactam-related"/>
</dbReference>
<proteinExistence type="predicted"/>
<sequence length="415" mass="45106">MFDVPRTAGGHPRLVLGVLGALILGGAVWGGIATAVAPKTDVELATERADAPPRPPVVVVQDLPQLAARLDREAASGRFMGAVLVAKGDKVLFRQVYGKANYEQNQPLALGSRFRLASISKQFTATAILKLQDEGKLNVSDPVCKWIQPCPPAWAAIRISHLLSHTSGIPDLMARPGWGMRRTTPATLDELTEDSKRFGLQFEPGAKVQYDNAGFNLAAAIVEKASGKPFQTYMRETFFKPLGMKDSGLDLDGGDHGVIMGYANFPGGLAAQPNANTSIVAGAGAVYSTLDDLLVWQRALHRGGLLTPASYQQMLADHAPADTKPNERSHPRRDWGFGIFANRLGDQVRPSFQDRQIYHTGSWGGFRNLMLYQPDADVTVIVLSNNYHLRDQVFLISQQAMAEALGHEFPTTLAR</sequence>
<dbReference type="PANTHER" id="PTHR46825:SF9">
    <property type="entry name" value="BETA-LACTAMASE-RELATED DOMAIN-CONTAINING PROTEIN"/>
    <property type="match status" value="1"/>
</dbReference>
<name>A0A0B4DY99_9CAUL</name>
<protein>
    <submittedName>
        <fullName evidence="2">Beta-lactamase</fullName>
    </submittedName>
</protein>
<accession>A0A0B4DY99</accession>
<dbReference type="STRING" id="172043.RM53_05665"/>
<evidence type="ECO:0000313" key="3">
    <source>
        <dbReference type="Proteomes" id="UP000031166"/>
    </source>
</evidence>
<dbReference type="EMBL" id="JWSY01000008">
    <property type="protein sequence ID" value="KIC59223.1"/>
    <property type="molecule type" value="Genomic_DNA"/>
</dbReference>
<dbReference type="Gene3D" id="3.40.710.10">
    <property type="entry name" value="DD-peptidase/beta-lactamase superfamily"/>
    <property type="match status" value="1"/>
</dbReference>
<gene>
    <name evidence="2" type="ORF">RM53_05665</name>
</gene>
<dbReference type="AlphaFoldDB" id="A0A0B4DY99"/>
<dbReference type="Pfam" id="PF00144">
    <property type="entry name" value="Beta-lactamase"/>
    <property type="match status" value="1"/>
</dbReference>